<dbReference type="Proteomes" id="UP000059188">
    <property type="component" value="Unassembled WGS sequence"/>
</dbReference>
<evidence type="ECO:0000256" key="1">
    <source>
        <dbReference type="ARBA" id="ARBA00011073"/>
    </source>
</evidence>
<evidence type="ECO:0000256" key="3">
    <source>
        <dbReference type="ARBA" id="ARBA00022801"/>
    </source>
</evidence>
<dbReference type="AlphaFoldDB" id="A0A0B7FQW4"/>
<dbReference type="EMBL" id="LN679131">
    <property type="protein sequence ID" value="CEL58583.1"/>
    <property type="molecule type" value="Genomic_DNA"/>
</dbReference>
<keyword evidence="6" id="KW-0732">Signal</keyword>
<evidence type="ECO:0000259" key="7">
    <source>
        <dbReference type="Pfam" id="PF00082"/>
    </source>
</evidence>
<reference evidence="9 10" key="1">
    <citation type="submission" date="2014-11" db="EMBL/GenBank/DDBJ databases">
        <authorList>
            <person name="Wibberg Daniel"/>
        </authorList>
    </citation>
    <scope>NUCLEOTIDE SEQUENCE [LARGE SCALE GENOMIC DNA]</scope>
    <source>
        <strain evidence="9">Rhizoctonia solani AG1-IB 7/3/14</strain>
    </source>
</reference>
<dbReference type="Pfam" id="PF00082">
    <property type="entry name" value="Peptidase_S8"/>
    <property type="match status" value="1"/>
</dbReference>
<sequence>MRSTLILAFLTSSVCSVVAGPVGDRVPLTKRAGPIKANSYIIKLKDGVSKSAHLTSLLSGSKVAYTYDRAFQGYSAQLDGKALEYVRQSKDVEYIVQDEIVKLQDISTSGAQVAARNTAYEDFSLVKRVNGTGVDVYQIDTGIYTAHTQFGGRAKWGATFGGYPNADGNGHGTALASVIVGSTFGVATRANITAIKAFGDDGSANLSDIIQGINWVITTAASTGRPSIISITVTISGYQPFDNAVTNALNAGIHVAVAAGDQNVDASTISPARVTAAVTVGAVAANGSKLSTSNFGSVVDVWGPGRNVPVAWISSPNAALTLVGTTASAASNVAGILAVAIDNHGNKSPAALQADLKSNAQTVNGFLIPKVW</sequence>
<dbReference type="PRINTS" id="PR00723">
    <property type="entry name" value="SUBTILISIN"/>
</dbReference>
<dbReference type="STRING" id="1108050.A0A0B7FQW4"/>
<feature type="domain" description="Peptidase S8/S53" evidence="7">
    <location>
        <begin position="132"/>
        <end position="362"/>
    </location>
</feature>
<evidence type="ECO:0000256" key="6">
    <source>
        <dbReference type="SAM" id="SignalP"/>
    </source>
</evidence>
<evidence type="ECO:0000313" key="9">
    <source>
        <dbReference type="EMBL" id="CEL58583.1"/>
    </source>
</evidence>
<dbReference type="PANTHER" id="PTHR43806:SF11">
    <property type="entry name" value="CEREVISIN-RELATED"/>
    <property type="match status" value="1"/>
</dbReference>
<comment type="similarity">
    <text evidence="1 5">Belongs to the peptidase S8 family.</text>
</comment>
<evidence type="ECO:0000256" key="4">
    <source>
        <dbReference type="ARBA" id="ARBA00022825"/>
    </source>
</evidence>
<dbReference type="Pfam" id="PF05922">
    <property type="entry name" value="Inhibitor_I9"/>
    <property type="match status" value="1"/>
</dbReference>
<evidence type="ECO:0000256" key="5">
    <source>
        <dbReference type="PROSITE-ProRule" id="PRU01240"/>
    </source>
</evidence>
<feature type="domain" description="Inhibitor I9" evidence="8">
    <location>
        <begin position="40"/>
        <end position="104"/>
    </location>
</feature>
<keyword evidence="10" id="KW-1185">Reference proteome</keyword>
<protein>
    <submittedName>
        <fullName evidence="9">Cuticle-degrading protease</fullName>
    </submittedName>
</protein>
<dbReference type="InterPro" id="IPR000209">
    <property type="entry name" value="Peptidase_S8/S53_dom"/>
</dbReference>
<feature type="signal peptide" evidence="6">
    <location>
        <begin position="1"/>
        <end position="19"/>
    </location>
</feature>
<dbReference type="PANTHER" id="PTHR43806">
    <property type="entry name" value="PEPTIDASE S8"/>
    <property type="match status" value="1"/>
</dbReference>
<dbReference type="GO" id="GO:0004252">
    <property type="term" value="F:serine-type endopeptidase activity"/>
    <property type="evidence" value="ECO:0007669"/>
    <property type="project" value="InterPro"/>
</dbReference>
<proteinExistence type="inferred from homology"/>
<dbReference type="InterPro" id="IPR050131">
    <property type="entry name" value="Peptidase_S8_subtilisin-like"/>
</dbReference>
<gene>
    <name evidence="9" type="ORF">RSOLAG1IB_08659</name>
</gene>
<dbReference type="InterPro" id="IPR036852">
    <property type="entry name" value="Peptidase_S8/S53_dom_sf"/>
</dbReference>
<dbReference type="PROSITE" id="PS51892">
    <property type="entry name" value="SUBTILASE"/>
    <property type="match status" value="1"/>
</dbReference>
<evidence type="ECO:0000313" key="10">
    <source>
        <dbReference type="Proteomes" id="UP000059188"/>
    </source>
</evidence>
<name>A0A0B7FQW4_THACB</name>
<comment type="caution">
    <text evidence="5">Lacks conserved residue(s) required for the propagation of feature annotation.</text>
</comment>
<dbReference type="Gene3D" id="3.30.70.80">
    <property type="entry name" value="Peptidase S8 propeptide/proteinase inhibitor I9"/>
    <property type="match status" value="1"/>
</dbReference>
<evidence type="ECO:0000256" key="2">
    <source>
        <dbReference type="ARBA" id="ARBA00022670"/>
    </source>
</evidence>
<dbReference type="OrthoDB" id="19448at2759"/>
<dbReference type="InterPro" id="IPR037045">
    <property type="entry name" value="S8pro/Inhibitor_I9_sf"/>
</dbReference>
<dbReference type="InterPro" id="IPR015500">
    <property type="entry name" value="Peptidase_S8_subtilisin-rel"/>
</dbReference>
<evidence type="ECO:0000259" key="8">
    <source>
        <dbReference type="Pfam" id="PF05922"/>
    </source>
</evidence>
<accession>A0A0B7FQW4</accession>
<dbReference type="SUPFAM" id="SSF52743">
    <property type="entry name" value="Subtilisin-like"/>
    <property type="match status" value="1"/>
</dbReference>
<keyword evidence="3" id="KW-0378">Hydrolase</keyword>
<dbReference type="GO" id="GO:0005615">
    <property type="term" value="C:extracellular space"/>
    <property type="evidence" value="ECO:0007669"/>
    <property type="project" value="TreeGrafter"/>
</dbReference>
<feature type="chain" id="PRO_5002114479" evidence="6">
    <location>
        <begin position="20"/>
        <end position="372"/>
    </location>
</feature>
<dbReference type="InterPro" id="IPR034193">
    <property type="entry name" value="PCSK9_ProteinaseK-like"/>
</dbReference>
<dbReference type="GO" id="GO:0006508">
    <property type="term" value="P:proteolysis"/>
    <property type="evidence" value="ECO:0007669"/>
    <property type="project" value="UniProtKB-KW"/>
</dbReference>
<keyword evidence="2 9" id="KW-0645">Protease</keyword>
<dbReference type="Gene3D" id="3.40.50.200">
    <property type="entry name" value="Peptidase S8/S53 domain"/>
    <property type="match status" value="1"/>
</dbReference>
<dbReference type="CDD" id="cd04077">
    <property type="entry name" value="Peptidases_S8_PCSK9_ProteinaseK_like"/>
    <property type="match status" value="1"/>
</dbReference>
<organism evidence="9 10">
    <name type="scientific">Thanatephorus cucumeris (strain AG1-IB / isolate 7/3/14)</name>
    <name type="common">Lettuce bottom rot fungus</name>
    <name type="synonym">Rhizoctonia solani</name>
    <dbReference type="NCBI Taxonomy" id="1108050"/>
    <lineage>
        <taxon>Eukaryota</taxon>
        <taxon>Fungi</taxon>
        <taxon>Dikarya</taxon>
        <taxon>Basidiomycota</taxon>
        <taxon>Agaricomycotina</taxon>
        <taxon>Agaricomycetes</taxon>
        <taxon>Cantharellales</taxon>
        <taxon>Ceratobasidiaceae</taxon>
        <taxon>Rhizoctonia</taxon>
        <taxon>Rhizoctonia solani AG-1</taxon>
    </lineage>
</organism>
<keyword evidence="4" id="KW-0720">Serine protease</keyword>
<dbReference type="InterPro" id="IPR010259">
    <property type="entry name" value="S8pro/Inhibitor_I9"/>
</dbReference>